<proteinExistence type="inferred from homology"/>
<protein>
    <submittedName>
        <fullName evidence="2">ROK family protein</fullName>
    </submittedName>
</protein>
<dbReference type="PANTHER" id="PTHR18964">
    <property type="entry name" value="ROK (REPRESSOR, ORF, KINASE) FAMILY"/>
    <property type="match status" value="1"/>
</dbReference>
<dbReference type="PANTHER" id="PTHR18964:SF149">
    <property type="entry name" value="BIFUNCTIONAL UDP-N-ACETYLGLUCOSAMINE 2-EPIMERASE_N-ACETYLMANNOSAMINE KINASE"/>
    <property type="match status" value="1"/>
</dbReference>
<evidence type="ECO:0000256" key="1">
    <source>
        <dbReference type="ARBA" id="ARBA00006479"/>
    </source>
</evidence>
<name>U7VA57_9FUSO</name>
<dbReference type="eggNOG" id="COG1940">
    <property type="taxonomic scope" value="Bacteria"/>
</dbReference>
<dbReference type="EMBL" id="AXZF01000090">
    <property type="protein sequence ID" value="ERT68029.1"/>
    <property type="molecule type" value="Genomic_DNA"/>
</dbReference>
<dbReference type="InterPro" id="IPR000600">
    <property type="entry name" value="ROK"/>
</dbReference>
<dbReference type="Pfam" id="PF00480">
    <property type="entry name" value="ROK"/>
    <property type="match status" value="1"/>
</dbReference>
<dbReference type="InterPro" id="IPR036388">
    <property type="entry name" value="WH-like_DNA-bd_sf"/>
</dbReference>
<dbReference type="SUPFAM" id="SSF53067">
    <property type="entry name" value="Actin-like ATPase domain"/>
    <property type="match status" value="1"/>
</dbReference>
<dbReference type="InterPro" id="IPR043129">
    <property type="entry name" value="ATPase_NBD"/>
</dbReference>
<organism evidence="2 3">
    <name type="scientific">Cetobacterium somerae ATCC BAA-474</name>
    <dbReference type="NCBI Taxonomy" id="1319815"/>
    <lineage>
        <taxon>Bacteria</taxon>
        <taxon>Fusobacteriati</taxon>
        <taxon>Fusobacteriota</taxon>
        <taxon>Fusobacteriia</taxon>
        <taxon>Fusobacteriales</taxon>
        <taxon>Fusobacteriaceae</taxon>
        <taxon>Cetobacterium</taxon>
    </lineage>
</organism>
<dbReference type="SUPFAM" id="SSF46785">
    <property type="entry name" value="Winged helix' DNA-binding domain"/>
    <property type="match status" value="1"/>
</dbReference>
<comment type="similarity">
    <text evidence="1">Belongs to the ROK (NagC/XylR) family.</text>
</comment>
<feature type="non-terminal residue" evidence="2">
    <location>
        <position position="1"/>
    </location>
</feature>
<dbReference type="InterPro" id="IPR036390">
    <property type="entry name" value="WH_DNA-bd_sf"/>
</dbReference>
<dbReference type="Gene3D" id="3.30.420.40">
    <property type="match status" value="2"/>
</dbReference>
<dbReference type="STRING" id="1319815.HMPREF0202_02083"/>
<comment type="caution">
    <text evidence="2">The sequence shown here is derived from an EMBL/GenBank/DDBJ whole genome shotgun (WGS) entry which is preliminary data.</text>
</comment>
<dbReference type="Gene3D" id="1.10.10.10">
    <property type="entry name" value="Winged helix-like DNA-binding domain superfamily/Winged helix DNA-binding domain"/>
    <property type="match status" value="1"/>
</dbReference>
<keyword evidence="3" id="KW-1185">Reference proteome</keyword>
<dbReference type="Proteomes" id="UP000017081">
    <property type="component" value="Unassembled WGS sequence"/>
</dbReference>
<accession>U7VA57</accession>
<evidence type="ECO:0000313" key="2">
    <source>
        <dbReference type="EMBL" id="ERT68029.1"/>
    </source>
</evidence>
<sequence>SEDIMYQKKIKENNEKKVFHYIYQKRENLSIADISNDLNISFPTIKTIINKFLKDNIIKEDLKVGTGAGRKAQNYSLENNFVYSIGISVHLKELKIVLGNERGDIIKETIIKENFLKNNLIEKIDEILEEFLLEINEQVEKKLIGIGISVPGIVDKENNIIEITSSLRIPLNKIQNLSQKYNKKILIDNEANLCAISEKFLGLGKEFPNFIVLNIGDILNMSTFTEEDDYGNFSFKASRINHMNINFQGILCECGNRGCWGKYASEIALLEKFNNLDNNITKIKDIFKNDYLINENYSNLFNEYIEYLAIGIKNIIFLYNPEKIIISGKLSKYKENFKSELLEKIYSNNIFFRGKNTIEFSNLQEKGICLGAAMLPIIDELF</sequence>
<gene>
    <name evidence="2" type="ORF">HMPREF0202_02083</name>
</gene>
<reference evidence="2 3" key="1">
    <citation type="submission" date="2013-08" db="EMBL/GenBank/DDBJ databases">
        <authorList>
            <person name="Weinstock G."/>
            <person name="Sodergren E."/>
            <person name="Wylie T."/>
            <person name="Fulton L."/>
            <person name="Fulton R."/>
            <person name="Fronick C."/>
            <person name="O'Laughlin M."/>
            <person name="Godfrey J."/>
            <person name="Miner T."/>
            <person name="Herter B."/>
            <person name="Appelbaum E."/>
            <person name="Cordes M."/>
            <person name="Lek S."/>
            <person name="Wollam A."/>
            <person name="Pepin K.H."/>
            <person name="Palsikar V.B."/>
            <person name="Mitreva M."/>
            <person name="Wilson R.K."/>
        </authorList>
    </citation>
    <scope>NUCLEOTIDE SEQUENCE [LARGE SCALE GENOMIC DNA]</scope>
    <source>
        <strain evidence="2 3">ATCC BAA-474</strain>
    </source>
</reference>
<dbReference type="AlphaFoldDB" id="U7VA57"/>
<dbReference type="HOGENOM" id="CLU_036604_13_1_0"/>
<evidence type="ECO:0000313" key="3">
    <source>
        <dbReference type="Proteomes" id="UP000017081"/>
    </source>
</evidence>